<keyword evidence="19" id="KW-0968">Cytoplasmic vesicle</keyword>
<gene>
    <name evidence="25" type="primary">NSG1</name>
</gene>
<evidence type="ECO:0000256" key="1">
    <source>
        <dbReference type="ARBA" id="ARBA00004146"/>
    </source>
</evidence>
<evidence type="ECO:0000256" key="7">
    <source>
        <dbReference type="ARBA" id="ARBA00004414"/>
    </source>
</evidence>
<evidence type="ECO:0000313" key="25">
    <source>
        <dbReference type="Ensembl" id="ENSCMUP00000009743.1"/>
    </source>
</evidence>
<evidence type="ECO:0000256" key="10">
    <source>
        <dbReference type="ARBA" id="ARBA00007767"/>
    </source>
</evidence>
<evidence type="ECO:0000256" key="17">
    <source>
        <dbReference type="ARBA" id="ARBA00023228"/>
    </source>
</evidence>
<dbReference type="InterPro" id="IPR009431">
    <property type="entry name" value="NSG"/>
</dbReference>
<keyword evidence="11 24" id="KW-0812">Transmembrane</keyword>
<accession>A0A8C3DP81</accession>
<keyword evidence="12" id="KW-0967">Endosome</keyword>
<evidence type="ECO:0000256" key="19">
    <source>
        <dbReference type="ARBA" id="ARBA00023329"/>
    </source>
</evidence>
<feature type="compositionally biased region" description="Low complexity" evidence="23">
    <location>
        <begin position="72"/>
        <end position="87"/>
    </location>
</feature>
<reference evidence="25" key="3">
    <citation type="submission" date="2025-09" db="UniProtKB">
        <authorList>
            <consortium name="Ensembl"/>
        </authorList>
    </citation>
    <scope>IDENTIFICATION</scope>
</reference>
<feature type="compositionally biased region" description="Low complexity" evidence="23">
    <location>
        <begin position="32"/>
        <end position="45"/>
    </location>
</feature>
<keyword evidence="18" id="KW-0966">Cell projection</keyword>
<reference evidence="25" key="2">
    <citation type="submission" date="2025-08" db="UniProtKB">
        <authorList>
            <consortium name="Ensembl"/>
        </authorList>
    </citation>
    <scope>IDENTIFICATION</scope>
</reference>
<evidence type="ECO:0000256" key="2">
    <source>
        <dbReference type="ARBA" id="ARBA00004156"/>
    </source>
</evidence>
<dbReference type="OMA" id="CCRCAIA"/>
<reference evidence="26" key="1">
    <citation type="submission" date="2019-10" db="EMBL/GenBank/DDBJ databases">
        <title>Corvus moneduloides (New Caledonian crow) genome, bCorMon1, primary haplotype.</title>
        <authorList>
            <person name="Rutz C."/>
            <person name="Fungtammasan C."/>
            <person name="Mountcastle J."/>
            <person name="Formenti G."/>
            <person name="Chow W."/>
            <person name="Howe K."/>
            <person name="Steele M.P."/>
            <person name="Fernandes J."/>
            <person name="Gilbert M.T.P."/>
            <person name="Fedrigo O."/>
            <person name="Jarvis E.D."/>
            <person name="Gemmell N."/>
        </authorList>
    </citation>
    <scope>NUCLEOTIDE SEQUENCE [LARGE SCALE GENOMIC DNA]</scope>
</reference>
<evidence type="ECO:0000256" key="13">
    <source>
        <dbReference type="ARBA" id="ARBA00022968"/>
    </source>
</evidence>
<dbReference type="Pfam" id="PF06387">
    <property type="entry name" value="Calcyon"/>
    <property type="match status" value="1"/>
</dbReference>
<evidence type="ECO:0000256" key="21">
    <source>
        <dbReference type="ARBA" id="ARBA00040239"/>
    </source>
</evidence>
<dbReference type="GO" id="GO:0043202">
    <property type="term" value="C:lysosomal lumen"/>
    <property type="evidence" value="ECO:0007669"/>
    <property type="project" value="UniProtKB-SubCell"/>
</dbReference>
<keyword evidence="26" id="KW-1185">Reference proteome</keyword>
<evidence type="ECO:0000256" key="24">
    <source>
        <dbReference type="SAM" id="Phobius"/>
    </source>
</evidence>
<proteinExistence type="inferred from homology"/>
<keyword evidence="16 24" id="KW-0472">Membrane</keyword>
<feature type="region of interest" description="Disordered" evidence="23">
    <location>
        <begin position="143"/>
        <end position="186"/>
    </location>
</feature>
<dbReference type="PANTHER" id="PTHR28546:SF3">
    <property type="entry name" value="NEURONAL VESICLE TRAFFICKING-ASSOCIATED PROTEIN 1"/>
    <property type="match status" value="1"/>
</dbReference>
<dbReference type="Proteomes" id="UP000694553">
    <property type="component" value="Unassembled WGS sequence"/>
</dbReference>
<sequence>PHTRPFPAGTTGGSRAGELAPTQAAAGGEGEAGPPAAASFSAVSPLEPPPLPSPGLSGLAVPGTSSAERARAAPAPLAQGTAAAPPGEGRGGRRVPPGLRGRRPLHLLPLRHRRLGGAAARSSPGGPFVLLLQSCLSQAAAASRPRRCGRPEPPAEGEPPPRPPLRHRCAAAAERRAPSQGRQLRRKSLYPGRMVKLGNNFSEKSTKQPLLEDGFDTIPLITPLDVNQLQFPPPDKVVVKTKTEYEPDRKKGKFRTPKIAEFTISITEGVSERFKVTVLVLFALAFLTCVVFLVVYKVYKYDHTCPEGFVFKNNQCIPAGLENYYSEQDSSARGKFYTVINHYNLAKQTITRSVSPWMTVLSEEKLSEQETEAAEKSA</sequence>
<evidence type="ECO:0000256" key="9">
    <source>
        <dbReference type="ARBA" id="ARBA00004606"/>
    </source>
</evidence>
<evidence type="ECO:0000256" key="12">
    <source>
        <dbReference type="ARBA" id="ARBA00022753"/>
    </source>
</evidence>
<dbReference type="GO" id="GO:0048268">
    <property type="term" value="P:clathrin coat assembly"/>
    <property type="evidence" value="ECO:0007669"/>
    <property type="project" value="InterPro"/>
</dbReference>
<dbReference type="GO" id="GO:0032580">
    <property type="term" value="C:Golgi cisterna membrane"/>
    <property type="evidence" value="ECO:0007669"/>
    <property type="project" value="UniProtKB-SubCell"/>
</dbReference>
<evidence type="ECO:0000256" key="4">
    <source>
        <dbReference type="ARBA" id="ARBA00004227"/>
    </source>
</evidence>
<evidence type="ECO:0000256" key="8">
    <source>
        <dbReference type="ARBA" id="ARBA00004565"/>
    </source>
</evidence>
<dbReference type="AlphaFoldDB" id="A0A8C3DP81"/>
<dbReference type="Ensembl" id="ENSCMUT00000010470.2">
    <property type="protein sequence ID" value="ENSCMUP00000009743.1"/>
    <property type="gene ID" value="ENSCMUG00000006237.2"/>
</dbReference>
<evidence type="ECO:0000256" key="16">
    <source>
        <dbReference type="ARBA" id="ARBA00023136"/>
    </source>
</evidence>
<protein>
    <recommendedName>
        <fullName evidence="21">Neuronal vesicle trafficking-associated protein 1</fullName>
    </recommendedName>
    <alternativeName>
        <fullName evidence="22">Neuron-specific protein family member 1</fullName>
    </alternativeName>
</protein>
<dbReference type="PANTHER" id="PTHR28546">
    <property type="entry name" value="NEURONAL VESICLE TRAFFICKING-ASSOCIATED PROTEIN 2-RELATED"/>
    <property type="match status" value="1"/>
</dbReference>
<evidence type="ECO:0000256" key="11">
    <source>
        <dbReference type="ARBA" id="ARBA00022692"/>
    </source>
</evidence>
<dbReference type="GO" id="GO:0016197">
    <property type="term" value="P:endosomal transport"/>
    <property type="evidence" value="ECO:0007669"/>
    <property type="project" value="TreeGrafter"/>
</dbReference>
<keyword evidence="14 24" id="KW-1133">Transmembrane helix</keyword>
<evidence type="ECO:0000256" key="5">
    <source>
        <dbReference type="ARBA" id="ARBA00004279"/>
    </source>
</evidence>
<evidence type="ECO:0000256" key="22">
    <source>
        <dbReference type="ARBA" id="ARBA00042477"/>
    </source>
</evidence>
<feature type="compositionally biased region" description="Pro residues" evidence="23">
    <location>
        <begin position="151"/>
        <end position="163"/>
    </location>
</feature>
<dbReference type="GO" id="GO:0032051">
    <property type="term" value="F:clathrin light chain binding"/>
    <property type="evidence" value="ECO:0007669"/>
    <property type="project" value="InterPro"/>
</dbReference>
<evidence type="ECO:0000256" key="6">
    <source>
        <dbReference type="ARBA" id="ARBA00004333"/>
    </source>
</evidence>
<feature type="transmembrane region" description="Helical" evidence="24">
    <location>
        <begin position="276"/>
        <end position="296"/>
    </location>
</feature>
<comment type="similarity">
    <text evidence="10">Belongs to the NSG family.</text>
</comment>
<dbReference type="GO" id="GO:0032585">
    <property type="term" value="C:multivesicular body membrane"/>
    <property type="evidence" value="ECO:0007669"/>
    <property type="project" value="UniProtKB-SubCell"/>
</dbReference>
<evidence type="ECO:0000256" key="14">
    <source>
        <dbReference type="ARBA" id="ARBA00022989"/>
    </source>
</evidence>
<evidence type="ECO:0000313" key="26">
    <source>
        <dbReference type="Proteomes" id="UP000694553"/>
    </source>
</evidence>
<dbReference type="GO" id="GO:0030425">
    <property type="term" value="C:dendrite"/>
    <property type="evidence" value="ECO:0007669"/>
    <property type="project" value="UniProtKB-SubCell"/>
</dbReference>
<organism evidence="25 26">
    <name type="scientific">Corvus moneduloides</name>
    <name type="common">New Caledonian crow</name>
    <dbReference type="NCBI Taxonomy" id="1196302"/>
    <lineage>
        <taxon>Eukaryota</taxon>
        <taxon>Metazoa</taxon>
        <taxon>Chordata</taxon>
        <taxon>Craniata</taxon>
        <taxon>Vertebrata</taxon>
        <taxon>Euteleostomi</taxon>
        <taxon>Archelosauria</taxon>
        <taxon>Archosauria</taxon>
        <taxon>Dinosauria</taxon>
        <taxon>Saurischia</taxon>
        <taxon>Theropoda</taxon>
        <taxon>Coelurosauria</taxon>
        <taxon>Aves</taxon>
        <taxon>Neognathae</taxon>
        <taxon>Neoaves</taxon>
        <taxon>Telluraves</taxon>
        <taxon>Australaves</taxon>
        <taxon>Passeriformes</taxon>
        <taxon>Corvoidea</taxon>
        <taxon>Corvidae</taxon>
        <taxon>Corvus</taxon>
    </lineage>
</organism>
<feature type="region of interest" description="Disordered" evidence="23">
    <location>
        <begin position="1"/>
        <end position="105"/>
    </location>
</feature>
<evidence type="ECO:0000256" key="15">
    <source>
        <dbReference type="ARBA" id="ARBA00023034"/>
    </source>
</evidence>
<keyword evidence="13" id="KW-0735">Signal-anchor</keyword>
<name>A0A8C3DP81_CORMO</name>
<comment type="subcellular location">
    <subcellularLocation>
        <location evidence="5">Cell projection</location>
        <location evidence="5">Dendrite</location>
    </subcellularLocation>
    <subcellularLocation>
        <location evidence="2">Cytoplasmic vesicle membrane</location>
    </subcellularLocation>
    <subcellularLocation>
        <location evidence="1">Early endosome membrane</location>
    </subcellularLocation>
    <subcellularLocation>
        <location evidence="6">Endosome</location>
        <location evidence="6">Multivesicular body membrane</location>
    </subcellularLocation>
    <subcellularLocation>
        <location evidence="20">Golgi apparatus</location>
        <location evidence="20">Golgi stack membrane</location>
    </subcellularLocation>
    <subcellularLocation>
        <location evidence="3">Golgi apparatus</location>
        <location evidence="3">trans-Golgi network membrane</location>
    </subcellularLocation>
    <subcellularLocation>
        <location evidence="7">Late endosome membrane</location>
    </subcellularLocation>
    <subcellularLocation>
        <location evidence="4">Lysosome lumen</location>
    </subcellularLocation>
    <subcellularLocation>
        <location evidence="9">Membrane</location>
        <topology evidence="9">Single-pass type II membrane protein</topology>
    </subcellularLocation>
    <subcellularLocation>
        <location evidence="8">Recycling endosome membrane</location>
    </subcellularLocation>
</comment>
<keyword evidence="17" id="KW-0458">Lysosome</keyword>
<keyword evidence="15" id="KW-0333">Golgi apparatus</keyword>
<evidence type="ECO:0000256" key="20">
    <source>
        <dbReference type="ARBA" id="ARBA00037859"/>
    </source>
</evidence>
<evidence type="ECO:0000256" key="18">
    <source>
        <dbReference type="ARBA" id="ARBA00023273"/>
    </source>
</evidence>
<evidence type="ECO:0000256" key="23">
    <source>
        <dbReference type="SAM" id="MobiDB-lite"/>
    </source>
</evidence>
<dbReference type="GO" id="GO:0055038">
    <property type="term" value="C:recycling endosome membrane"/>
    <property type="evidence" value="ECO:0007669"/>
    <property type="project" value="UniProtKB-SubCell"/>
</dbReference>
<dbReference type="GO" id="GO:0031901">
    <property type="term" value="C:early endosome membrane"/>
    <property type="evidence" value="ECO:0007669"/>
    <property type="project" value="UniProtKB-SubCell"/>
</dbReference>
<evidence type="ECO:0000256" key="3">
    <source>
        <dbReference type="ARBA" id="ARBA00004198"/>
    </source>
</evidence>